<dbReference type="Pfam" id="PF00903">
    <property type="entry name" value="Glyoxalase"/>
    <property type="match status" value="1"/>
</dbReference>
<accession>A0ABX3KNS3</accession>
<comment type="caution">
    <text evidence="2">The sequence shown here is derived from an EMBL/GenBank/DDBJ whole genome shotgun (WGS) entry which is preliminary data.</text>
</comment>
<reference evidence="3" key="1">
    <citation type="submission" date="2017-01" db="EMBL/GenBank/DDBJ databases">
        <title>Draft genome of the species Salinivibrio costicola subsp. alcaliphilus.</title>
        <authorList>
            <person name="Lopez-Hermoso C."/>
            <person name="De La Haba R."/>
            <person name="Sanchez-Porro C."/>
            <person name="Ventosa A."/>
        </authorList>
    </citation>
    <scope>NUCLEOTIDE SEQUENCE [LARGE SCALE GENOMIC DNA]</scope>
    <source>
        <strain evidence="3">CBH448</strain>
    </source>
</reference>
<dbReference type="EMBL" id="MUFR01000037">
    <property type="protein sequence ID" value="OOF33179.1"/>
    <property type="molecule type" value="Genomic_DNA"/>
</dbReference>
<keyword evidence="3" id="KW-1185">Reference proteome</keyword>
<name>A0ABX3KNS3_SALCS</name>
<dbReference type="Proteomes" id="UP000189431">
    <property type="component" value="Unassembled WGS sequence"/>
</dbReference>
<dbReference type="PANTHER" id="PTHR36503:SF1">
    <property type="entry name" value="BLR2520 PROTEIN"/>
    <property type="match status" value="1"/>
</dbReference>
<proteinExistence type="predicted"/>
<organism evidence="2 3">
    <name type="scientific">Salinivibrio costicola subsp. alcaliphilus</name>
    <dbReference type="NCBI Taxonomy" id="272773"/>
    <lineage>
        <taxon>Bacteria</taxon>
        <taxon>Pseudomonadati</taxon>
        <taxon>Pseudomonadota</taxon>
        <taxon>Gammaproteobacteria</taxon>
        <taxon>Vibrionales</taxon>
        <taxon>Vibrionaceae</taxon>
        <taxon>Salinivibrio</taxon>
    </lineage>
</organism>
<dbReference type="SUPFAM" id="SSF54593">
    <property type="entry name" value="Glyoxalase/Bleomycin resistance protein/Dihydroxybiphenyl dioxygenase"/>
    <property type="match status" value="1"/>
</dbReference>
<evidence type="ECO:0000313" key="2">
    <source>
        <dbReference type="EMBL" id="OOF33179.1"/>
    </source>
</evidence>
<feature type="domain" description="VOC" evidence="1">
    <location>
        <begin position="4"/>
        <end position="128"/>
    </location>
</feature>
<dbReference type="PANTHER" id="PTHR36503">
    <property type="entry name" value="BLR2520 PROTEIN"/>
    <property type="match status" value="1"/>
</dbReference>
<evidence type="ECO:0000259" key="1">
    <source>
        <dbReference type="PROSITE" id="PS51819"/>
    </source>
</evidence>
<dbReference type="RefSeq" id="WP_077669925.1">
    <property type="nucleotide sequence ID" value="NZ_MUFR01000037.1"/>
</dbReference>
<dbReference type="CDD" id="cd07251">
    <property type="entry name" value="VOC_like"/>
    <property type="match status" value="1"/>
</dbReference>
<dbReference type="InterPro" id="IPR029068">
    <property type="entry name" value="Glyas_Bleomycin-R_OHBP_Dase"/>
</dbReference>
<dbReference type="InterPro" id="IPR037523">
    <property type="entry name" value="VOC_core"/>
</dbReference>
<protein>
    <submittedName>
        <fullName evidence="2">Glyoxalase</fullName>
    </submittedName>
</protein>
<dbReference type="Gene3D" id="3.10.180.10">
    <property type="entry name" value="2,3-Dihydroxybiphenyl 1,2-Dioxygenase, domain 1"/>
    <property type="match status" value="1"/>
</dbReference>
<gene>
    <name evidence="2" type="ORF">BZJ21_12310</name>
</gene>
<evidence type="ECO:0000313" key="3">
    <source>
        <dbReference type="Proteomes" id="UP000189431"/>
    </source>
</evidence>
<dbReference type="InterPro" id="IPR004360">
    <property type="entry name" value="Glyas_Fos-R_dOase_dom"/>
</dbReference>
<dbReference type="PROSITE" id="PS51819">
    <property type="entry name" value="VOC"/>
    <property type="match status" value="1"/>
</dbReference>
<sequence length="142" mass="15619">MEARISIITLGVADLSRSYEFYRQLGFPTHNHPEEGIVFFSTAGTRLALYAIDALADDIKSGMPVSDAGFSGITLAHNTRSKEEVDEVLALAKECGGRIVKPAQDVFWGGYSGYFADPDNYLWEVAYGEAWQFDDNGSLVLD</sequence>